<dbReference type="InterPro" id="IPR003591">
    <property type="entry name" value="Leu-rich_rpt_typical-subtyp"/>
</dbReference>
<dbReference type="SMART" id="SM00369">
    <property type="entry name" value="LRR_TYP"/>
    <property type="match status" value="3"/>
</dbReference>
<feature type="compositionally biased region" description="Low complexity" evidence="3">
    <location>
        <begin position="383"/>
        <end position="395"/>
    </location>
</feature>
<dbReference type="SMART" id="SM00364">
    <property type="entry name" value="LRR_BAC"/>
    <property type="match status" value="5"/>
</dbReference>
<sequence length="936" mass="104800">MNMDLAESLQNFHITSPQKKNQLMSNGVSIDFNNSDDFVVDETQDDVDDASNQNSESKKYDFKKYRENEIPLPQQFGSFFSKMDEWSVNYGTVKALKNNENKNEGPNDSSKINRKDETSQAQWKNYLLKPRTTKHQSPKDASDLIVTASLSDLSLIPPDTFKKKEKNEYSSVSQETDPAKEAKSVFNNVLRHQRSNYFKDNSDSVAQNTAHFNDTRSNFQEIDRRDSDSDSSSNSVTDSNKFDTTSDLESDTASVLNTSAINSPSPKPRIVTNTRQLPLITPEDAGLVFDHETGLWDKQRIAVVTDSSAADNTTSSFTIEENQSDHKSTKNTNNNDRSLKHLNENILSTQNKGSQIGSSNNNTIPGENKTEKQVDENHDNNDNNDVSTSVVTDDTPLSTPRFNRQLYQKNNIKATTTRQPSSSLHRELSNSNLNADSSNVDITNISRMDTSYDLTKREIVSRLLEIEPNPIKWKNLFEVDLSNQTIKDSCIGIDELLPALVNLNIANNELISLQGIPKQIQSLNISNNRLRSQLLQFQDLPHLEELDISNNNLSSLQDLRLVSSLSHLRYLDVSNCGIVSLIGLPAVAKLDTLIARDNRLIGSIDFKQLCEVSPIPWRSLTKLDLSNNKITNLKNLHYLTKLRVLILDGNSIERLHSDIHADETNDKYRAGNPSLRYLSIRNGRVSVNSFSGFPNLRILRVSVPADYGNDDANSNENAHGIGSEQRRHNVKNDQIPESSLSKRYPLPFPLESLEIIGMPPSSPKSQTISLSQPQASQKRIFGVSTNVDPNAVRPNNKDSDVLIDSSPWESVIFPSQLREVTLRCLNLTRVPQTLTNNTALYSLDVSGNKIYSAQMLLPSLPQNLLRLNILQNPVLELVAIPTYTSSSTKTNLDTAGKSETENNLAVQDSGSRHRDLQRLLLHWCPALVESDLNVEG</sequence>
<evidence type="ECO:0000256" key="2">
    <source>
        <dbReference type="ARBA" id="ARBA00022737"/>
    </source>
</evidence>
<dbReference type="SUPFAM" id="SSF52058">
    <property type="entry name" value="L domain-like"/>
    <property type="match status" value="1"/>
</dbReference>
<keyword evidence="5" id="KW-1185">Reference proteome</keyword>
<proteinExistence type="predicted"/>
<dbReference type="Proteomes" id="UP000422736">
    <property type="component" value="Chromosome 5"/>
</dbReference>
<feature type="region of interest" description="Disordered" evidence="3">
    <location>
        <begin position="308"/>
        <end position="337"/>
    </location>
</feature>
<feature type="region of interest" description="Disordered" evidence="3">
    <location>
        <begin position="413"/>
        <end position="432"/>
    </location>
</feature>
<feature type="compositionally biased region" description="Polar residues" evidence="3">
    <location>
        <begin position="209"/>
        <end position="220"/>
    </location>
</feature>
<feature type="compositionally biased region" description="Polar residues" evidence="3">
    <location>
        <begin position="413"/>
        <end position="423"/>
    </location>
</feature>
<feature type="compositionally biased region" description="Polar residues" evidence="3">
    <location>
        <begin position="349"/>
        <end position="365"/>
    </location>
</feature>
<name>A0ABX6EZ49_KLUMA</name>
<feature type="region of interest" description="Disordered" evidence="3">
    <location>
        <begin position="97"/>
        <end position="122"/>
    </location>
</feature>
<feature type="compositionally biased region" description="Basic and acidic residues" evidence="3">
    <location>
        <begin position="368"/>
        <end position="381"/>
    </location>
</feature>
<accession>A0ABX6EZ49</accession>
<dbReference type="Gene3D" id="3.80.10.10">
    <property type="entry name" value="Ribonuclease Inhibitor"/>
    <property type="match status" value="3"/>
</dbReference>
<evidence type="ECO:0000256" key="3">
    <source>
        <dbReference type="SAM" id="MobiDB-lite"/>
    </source>
</evidence>
<evidence type="ECO:0000313" key="4">
    <source>
        <dbReference type="EMBL" id="QGN16393.1"/>
    </source>
</evidence>
<feature type="region of interest" description="Disordered" evidence="3">
    <location>
        <begin position="209"/>
        <end position="249"/>
    </location>
</feature>
<dbReference type="SMART" id="SM00365">
    <property type="entry name" value="LRR_SD22"/>
    <property type="match status" value="4"/>
</dbReference>
<keyword evidence="1" id="KW-0433">Leucine-rich repeat</keyword>
<organism evidence="4 5">
    <name type="scientific">Kluyveromyces marxianus</name>
    <name type="common">Yeast</name>
    <name type="synonym">Candida kefyr</name>
    <dbReference type="NCBI Taxonomy" id="4911"/>
    <lineage>
        <taxon>Eukaryota</taxon>
        <taxon>Fungi</taxon>
        <taxon>Dikarya</taxon>
        <taxon>Ascomycota</taxon>
        <taxon>Saccharomycotina</taxon>
        <taxon>Saccharomycetes</taxon>
        <taxon>Saccharomycetales</taxon>
        <taxon>Saccharomycetaceae</taxon>
        <taxon>Kluyveromyces</taxon>
    </lineage>
</organism>
<gene>
    <name evidence="4" type="primary">NUD1</name>
    <name evidence="4" type="ORF">FIM1_3106</name>
</gene>
<dbReference type="PANTHER" id="PTHR47566">
    <property type="match status" value="1"/>
</dbReference>
<keyword evidence="2" id="KW-0677">Repeat</keyword>
<dbReference type="PROSITE" id="PS51450">
    <property type="entry name" value="LRR"/>
    <property type="match status" value="2"/>
</dbReference>
<dbReference type="InterPro" id="IPR032675">
    <property type="entry name" value="LRR_dom_sf"/>
</dbReference>
<dbReference type="InterPro" id="IPR052574">
    <property type="entry name" value="CDIRP"/>
</dbReference>
<feature type="compositionally biased region" description="Basic and acidic residues" evidence="3">
    <location>
        <begin position="97"/>
        <end position="118"/>
    </location>
</feature>
<feature type="region of interest" description="Disordered" evidence="3">
    <location>
        <begin position="349"/>
        <end position="401"/>
    </location>
</feature>
<feature type="compositionally biased region" description="Low complexity" evidence="3">
    <location>
        <begin position="308"/>
        <end position="318"/>
    </location>
</feature>
<feature type="compositionally biased region" description="Low complexity" evidence="3">
    <location>
        <begin position="230"/>
        <end position="239"/>
    </location>
</feature>
<dbReference type="Pfam" id="PF00560">
    <property type="entry name" value="LRR_1"/>
    <property type="match status" value="1"/>
</dbReference>
<feature type="region of interest" description="Disordered" evidence="3">
    <location>
        <begin position="712"/>
        <end position="737"/>
    </location>
</feature>
<dbReference type="PANTHER" id="PTHR47566:SF1">
    <property type="entry name" value="PROTEIN NUD1"/>
    <property type="match status" value="1"/>
</dbReference>
<dbReference type="InterPro" id="IPR001611">
    <property type="entry name" value="Leu-rich_rpt"/>
</dbReference>
<evidence type="ECO:0000313" key="5">
    <source>
        <dbReference type="Proteomes" id="UP000422736"/>
    </source>
</evidence>
<reference evidence="4 5" key="2">
    <citation type="submission" date="2019-11" db="EMBL/GenBank/DDBJ databases">
        <authorList>
            <person name="Lu H."/>
        </authorList>
    </citation>
    <scope>NUCLEOTIDE SEQUENCE [LARGE SCALE GENOMIC DNA]</scope>
    <source>
        <strain evidence="4 5">FIM1</strain>
    </source>
</reference>
<feature type="region of interest" description="Disordered" evidence="3">
    <location>
        <begin position="888"/>
        <end position="909"/>
    </location>
</feature>
<dbReference type="EMBL" id="CP015058">
    <property type="protein sequence ID" value="QGN16393.1"/>
    <property type="molecule type" value="Genomic_DNA"/>
</dbReference>
<evidence type="ECO:0000256" key="1">
    <source>
        <dbReference type="ARBA" id="ARBA00022614"/>
    </source>
</evidence>
<reference evidence="4 5" key="1">
    <citation type="submission" date="2016-03" db="EMBL/GenBank/DDBJ databases">
        <title>How can Kluyveromyces marxianus grow so fast - potential evolutionary course in Saccharomyces Complex revealed by comparative genomics.</title>
        <authorList>
            <person name="Mo W."/>
            <person name="Lu W."/>
            <person name="Yang X."/>
            <person name="Qi J."/>
            <person name="Lv H."/>
        </authorList>
    </citation>
    <scope>NUCLEOTIDE SEQUENCE [LARGE SCALE GENOMIC DNA]</scope>
    <source>
        <strain evidence="4 5">FIM1</strain>
    </source>
</reference>
<protein>
    <submittedName>
        <fullName evidence="4">Protein NUD1</fullName>
    </submittedName>
</protein>